<feature type="region of interest" description="Disordered" evidence="1">
    <location>
        <begin position="122"/>
        <end position="151"/>
    </location>
</feature>
<reference evidence="2 3" key="1">
    <citation type="journal article" date="2019" name="Nat. Ecol. Evol.">
        <title>Megaphylogeny resolves global patterns of mushroom evolution.</title>
        <authorList>
            <person name="Varga T."/>
            <person name="Krizsan K."/>
            <person name="Foldi C."/>
            <person name="Dima B."/>
            <person name="Sanchez-Garcia M."/>
            <person name="Sanchez-Ramirez S."/>
            <person name="Szollosi G.J."/>
            <person name="Szarkandi J.G."/>
            <person name="Papp V."/>
            <person name="Albert L."/>
            <person name="Andreopoulos W."/>
            <person name="Angelini C."/>
            <person name="Antonin V."/>
            <person name="Barry K.W."/>
            <person name="Bougher N.L."/>
            <person name="Buchanan P."/>
            <person name="Buyck B."/>
            <person name="Bense V."/>
            <person name="Catcheside P."/>
            <person name="Chovatia M."/>
            <person name="Cooper J."/>
            <person name="Damon W."/>
            <person name="Desjardin D."/>
            <person name="Finy P."/>
            <person name="Geml J."/>
            <person name="Haridas S."/>
            <person name="Hughes K."/>
            <person name="Justo A."/>
            <person name="Karasinski D."/>
            <person name="Kautmanova I."/>
            <person name="Kiss B."/>
            <person name="Kocsube S."/>
            <person name="Kotiranta H."/>
            <person name="LaButti K.M."/>
            <person name="Lechner B.E."/>
            <person name="Liimatainen K."/>
            <person name="Lipzen A."/>
            <person name="Lukacs Z."/>
            <person name="Mihaltcheva S."/>
            <person name="Morgado L.N."/>
            <person name="Niskanen T."/>
            <person name="Noordeloos M.E."/>
            <person name="Ohm R.A."/>
            <person name="Ortiz-Santana B."/>
            <person name="Ovrebo C."/>
            <person name="Racz N."/>
            <person name="Riley R."/>
            <person name="Savchenko A."/>
            <person name="Shiryaev A."/>
            <person name="Soop K."/>
            <person name="Spirin V."/>
            <person name="Szebenyi C."/>
            <person name="Tomsovsky M."/>
            <person name="Tulloss R.E."/>
            <person name="Uehling J."/>
            <person name="Grigoriev I.V."/>
            <person name="Vagvolgyi C."/>
            <person name="Papp T."/>
            <person name="Martin F.M."/>
            <person name="Miettinen O."/>
            <person name="Hibbett D.S."/>
            <person name="Nagy L.G."/>
        </authorList>
    </citation>
    <scope>NUCLEOTIDE SEQUENCE [LARGE SCALE GENOMIC DNA]</scope>
    <source>
        <strain evidence="2 3">CBS 121175</strain>
    </source>
</reference>
<organism evidence="2 3">
    <name type="scientific">Coprinopsis marcescibilis</name>
    <name type="common">Agaric fungus</name>
    <name type="synonym">Psathyrella marcescibilis</name>
    <dbReference type="NCBI Taxonomy" id="230819"/>
    <lineage>
        <taxon>Eukaryota</taxon>
        <taxon>Fungi</taxon>
        <taxon>Dikarya</taxon>
        <taxon>Basidiomycota</taxon>
        <taxon>Agaricomycotina</taxon>
        <taxon>Agaricomycetes</taxon>
        <taxon>Agaricomycetidae</taxon>
        <taxon>Agaricales</taxon>
        <taxon>Agaricineae</taxon>
        <taxon>Psathyrellaceae</taxon>
        <taxon>Coprinopsis</taxon>
    </lineage>
</organism>
<sequence length="240" mass="26990">MKPPSTVTHSSLSMSDEHYSTSFRTRQAGVARTCVAGSNRPRPTFPSNQNAPQQRKATTPELTARADMLRAMIQNGETAIRNLDIRTALTRHMRESLRQQMRQEVASNKETLSGIVADLASRFGPSGNNAHSRVPESSSQRGRSISEESEAGLVAPPSLWVPQRPRSPTRTELIERASELRDMILNGEPALDMLDTQKKILLIEERETWFQQIREEIVRKKVELAEIERKLAGGLPRVER</sequence>
<evidence type="ECO:0000313" key="2">
    <source>
        <dbReference type="EMBL" id="TFK28645.1"/>
    </source>
</evidence>
<dbReference type="EMBL" id="ML210154">
    <property type="protein sequence ID" value="TFK28645.1"/>
    <property type="molecule type" value="Genomic_DNA"/>
</dbReference>
<evidence type="ECO:0000256" key="1">
    <source>
        <dbReference type="SAM" id="MobiDB-lite"/>
    </source>
</evidence>
<dbReference type="AlphaFoldDB" id="A0A5C3L7I0"/>
<feature type="compositionally biased region" description="Polar residues" evidence="1">
    <location>
        <begin position="45"/>
        <end position="59"/>
    </location>
</feature>
<feature type="compositionally biased region" description="Polar residues" evidence="1">
    <location>
        <begin position="1"/>
        <end position="25"/>
    </location>
</feature>
<protein>
    <submittedName>
        <fullName evidence="2">Uncharacterized protein</fullName>
    </submittedName>
</protein>
<dbReference type="Proteomes" id="UP000307440">
    <property type="component" value="Unassembled WGS sequence"/>
</dbReference>
<proteinExistence type="predicted"/>
<gene>
    <name evidence="2" type="ORF">FA15DRAFT_507494</name>
</gene>
<feature type="region of interest" description="Disordered" evidence="1">
    <location>
        <begin position="1"/>
        <end position="59"/>
    </location>
</feature>
<feature type="compositionally biased region" description="Polar residues" evidence="1">
    <location>
        <begin position="126"/>
        <end position="143"/>
    </location>
</feature>
<evidence type="ECO:0000313" key="3">
    <source>
        <dbReference type="Proteomes" id="UP000307440"/>
    </source>
</evidence>
<name>A0A5C3L7I0_COPMA</name>
<accession>A0A5C3L7I0</accession>
<keyword evidence="3" id="KW-1185">Reference proteome</keyword>